<comment type="caution">
    <text evidence="1">The sequence shown here is derived from an EMBL/GenBank/DDBJ whole genome shotgun (WGS) entry which is preliminary data.</text>
</comment>
<dbReference type="GeneID" id="93978500"/>
<keyword evidence="2" id="KW-1185">Reference proteome</keyword>
<dbReference type="EMBL" id="JACJIJ010000002">
    <property type="protein sequence ID" value="MBA9058054.1"/>
    <property type="molecule type" value="Genomic_DNA"/>
</dbReference>
<organism evidence="1 2">
    <name type="scientific">Streptomyces murinus</name>
    <dbReference type="NCBI Taxonomy" id="33900"/>
    <lineage>
        <taxon>Bacteria</taxon>
        <taxon>Bacillati</taxon>
        <taxon>Actinomycetota</taxon>
        <taxon>Actinomycetes</taxon>
        <taxon>Kitasatosporales</taxon>
        <taxon>Streptomycetaceae</taxon>
        <taxon>Streptomyces</taxon>
    </lineage>
</organism>
<proteinExistence type="predicted"/>
<protein>
    <submittedName>
        <fullName evidence="1">Uncharacterized protein</fullName>
    </submittedName>
</protein>
<dbReference type="RefSeq" id="WP_182778200.1">
    <property type="nucleotide sequence ID" value="NZ_BAAAHW010000020.1"/>
</dbReference>
<sequence>MRMAARWSAAWGRVGDSRADFSQKHRRHADIGAGPWVSAAPLTLERQR</sequence>
<reference evidence="1 2" key="1">
    <citation type="submission" date="2020-08" db="EMBL/GenBank/DDBJ databases">
        <title>Sequencing the genomes of 1000 actinobacteria strains.</title>
        <authorList>
            <person name="Klenk H.-P."/>
        </authorList>
    </citation>
    <scope>NUCLEOTIDE SEQUENCE [LARGE SCALE GENOMIC DNA]</scope>
    <source>
        <strain evidence="1 2">DSM 41827</strain>
    </source>
</reference>
<dbReference type="Proteomes" id="UP000577386">
    <property type="component" value="Unassembled WGS sequence"/>
</dbReference>
<evidence type="ECO:0000313" key="2">
    <source>
        <dbReference type="Proteomes" id="UP000577386"/>
    </source>
</evidence>
<evidence type="ECO:0000313" key="1">
    <source>
        <dbReference type="EMBL" id="MBA9058054.1"/>
    </source>
</evidence>
<gene>
    <name evidence="1" type="ORF">HDA42_007232</name>
</gene>
<name>A0A7W3NWL2_STRMR</name>
<dbReference type="AlphaFoldDB" id="A0A7W3NWL2"/>
<accession>A0A7W3NWL2</accession>